<evidence type="ECO:0000256" key="1">
    <source>
        <dbReference type="ARBA" id="ARBA00009431"/>
    </source>
</evidence>
<reference evidence="3" key="2">
    <citation type="submission" date="2021-12" db="EMBL/GenBank/DDBJ databases">
        <title>Resequencing data analysis of finger millet.</title>
        <authorList>
            <person name="Hatakeyama M."/>
            <person name="Aluri S."/>
            <person name="Balachadran M.T."/>
            <person name="Sivarajan S.R."/>
            <person name="Poveda L."/>
            <person name="Shimizu-Inatsugi R."/>
            <person name="Schlapbach R."/>
            <person name="Sreeman S.M."/>
            <person name="Shimizu K.K."/>
        </authorList>
    </citation>
    <scope>NUCLEOTIDE SEQUENCE</scope>
</reference>
<dbReference type="EMBL" id="BQKI01000005">
    <property type="protein sequence ID" value="GJM95396.1"/>
    <property type="molecule type" value="Genomic_DNA"/>
</dbReference>
<dbReference type="GO" id="GO:0006508">
    <property type="term" value="P:proteolysis"/>
    <property type="evidence" value="ECO:0007669"/>
    <property type="project" value="InterPro"/>
</dbReference>
<dbReference type="Proteomes" id="UP001054889">
    <property type="component" value="Unassembled WGS sequence"/>
</dbReference>
<dbReference type="Pfam" id="PF00450">
    <property type="entry name" value="Peptidase_S10"/>
    <property type="match status" value="1"/>
</dbReference>
<evidence type="ECO:0000313" key="4">
    <source>
        <dbReference type="Proteomes" id="UP001054889"/>
    </source>
</evidence>
<dbReference type="InterPro" id="IPR029058">
    <property type="entry name" value="AB_hydrolase_fold"/>
</dbReference>
<name>A0AAV5CAQ4_ELECO</name>
<dbReference type="GO" id="GO:0004185">
    <property type="term" value="F:serine-type carboxypeptidase activity"/>
    <property type="evidence" value="ECO:0007669"/>
    <property type="project" value="InterPro"/>
</dbReference>
<dbReference type="InterPro" id="IPR001563">
    <property type="entry name" value="Peptidase_S10"/>
</dbReference>
<feature type="signal peptide" evidence="2">
    <location>
        <begin position="1"/>
        <end position="23"/>
    </location>
</feature>
<evidence type="ECO:0000313" key="3">
    <source>
        <dbReference type="EMBL" id="GJM95396.1"/>
    </source>
</evidence>
<comment type="caution">
    <text evidence="3">The sequence shown here is derived from an EMBL/GenBank/DDBJ whole genome shotgun (WGS) entry which is preliminary data.</text>
</comment>
<dbReference type="Gene3D" id="3.40.50.1820">
    <property type="entry name" value="alpha/beta hydrolase"/>
    <property type="match status" value="1"/>
</dbReference>
<accession>A0AAV5CAQ4</accession>
<gene>
    <name evidence="3" type="primary">ga12127</name>
    <name evidence="3" type="ORF">PR202_ga12127</name>
</gene>
<dbReference type="SUPFAM" id="SSF53474">
    <property type="entry name" value="alpha/beta-Hydrolases"/>
    <property type="match status" value="1"/>
</dbReference>
<keyword evidence="2" id="KW-0732">Signal</keyword>
<comment type="similarity">
    <text evidence="1">Belongs to the peptidase S10 family.</text>
</comment>
<protein>
    <submittedName>
        <fullName evidence="3">Uncharacterized protein</fullName>
    </submittedName>
</protein>
<dbReference type="AlphaFoldDB" id="A0AAV5CAQ4"/>
<evidence type="ECO:0000256" key="2">
    <source>
        <dbReference type="SAM" id="SignalP"/>
    </source>
</evidence>
<sequence>MASLRHCALLVLALALAVSAAAAKSMRVDAVAAAQQAADRVVDLPGQPPVGFQQYSGYVTVNKTHGRALFYLFVEATSNADKKPLVLWLNGGTRCLCFMLLAEPLTAAKCKEQEASTPAAEVRRAERTAVFVVMDVCLRKVMAVARTMAMEAMALAMAGTSVMKV</sequence>
<organism evidence="3 4">
    <name type="scientific">Eleusine coracana subsp. coracana</name>
    <dbReference type="NCBI Taxonomy" id="191504"/>
    <lineage>
        <taxon>Eukaryota</taxon>
        <taxon>Viridiplantae</taxon>
        <taxon>Streptophyta</taxon>
        <taxon>Embryophyta</taxon>
        <taxon>Tracheophyta</taxon>
        <taxon>Spermatophyta</taxon>
        <taxon>Magnoliopsida</taxon>
        <taxon>Liliopsida</taxon>
        <taxon>Poales</taxon>
        <taxon>Poaceae</taxon>
        <taxon>PACMAD clade</taxon>
        <taxon>Chloridoideae</taxon>
        <taxon>Cynodonteae</taxon>
        <taxon>Eleusininae</taxon>
        <taxon>Eleusine</taxon>
    </lineage>
</organism>
<reference evidence="3" key="1">
    <citation type="journal article" date="2018" name="DNA Res.">
        <title>Multiple hybrid de novo genome assembly of finger millet, an orphan allotetraploid crop.</title>
        <authorList>
            <person name="Hatakeyama M."/>
            <person name="Aluri S."/>
            <person name="Balachadran M.T."/>
            <person name="Sivarajan S.R."/>
            <person name="Patrignani A."/>
            <person name="Gruter S."/>
            <person name="Poveda L."/>
            <person name="Shimizu-Inatsugi R."/>
            <person name="Baeten J."/>
            <person name="Francoijs K.J."/>
            <person name="Nataraja K.N."/>
            <person name="Reddy Y.A.N."/>
            <person name="Phadnis S."/>
            <person name="Ravikumar R.L."/>
            <person name="Schlapbach R."/>
            <person name="Sreeman S.M."/>
            <person name="Shimizu K.K."/>
        </authorList>
    </citation>
    <scope>NUCLEOTIDE SEQUENCE</scope>
</reference>
<keyword evidence="4" id="KW-1185">Reference proteome</keyword>
<proteinExistence type="inferred from homology"/>
<feature type="chain" id="PRO_5043506749" evidence="2">
    <location>
        <begin position="24"/>
        <end position="165"/>
    </location>
</feature>